<dbReference type="RefSeq" id="WP_127164061.1">
    <property type="nucleotide sequence ID" value="NZ_CP029822.1"/>
</dbReference>
<dbReference type="GO" id="GO:0009007">
    <property type="term" value="F:site-specific DNA-methyltransferase (adenine-specific) activity"/>
    <property type="evidence" value="ECO:0007669"/>
    <property type="project" value="UniProtKB-EC"/>
</dbReference>
<evidence type="ECO:0000256" key="4">
    <source>
        <dbReference type="ARBA" id="ARBA00022679"/>
    </source>
</evidence>
<dbReference type="Gene3D" id="3.40.50.150">
    <property type="entry name" value="Vaccinia Virus protein VP39"/>
    <property type="match status" value="1"/>
</dbReference>
<dbReference type="PROSITE" id="PS00092">
    <property type="entry name" value="N6_MTASE"/>
    <property type="match status" value="1"/>
</dbReference>
<dbReference type="AlphaFoldDB" id="A0A3Q9JJT9"/>
<dbReference type="InterPro" id="IPR002941">
    <property type="entry name" value="DNA_methylase_N4/N6"/>
</dbReference>
<sequence length="645" mass="73837">MDKLKMHSPDLTNQNIQKIKEFFPNCVTEIQDEQGQLQQTIDFDQLKQELAHSIVEGPQERYQLNWPGKREALLAANAPIAKTLRPCPEESVAFDSTQNLFIEGDNLDALKLLQETYLGKVKMIYIDPPYNTGEDFIYKDDFAETTEEFLIRSNQKDLDNNRLVANTESNGRFHSDWLSMIYPRLKLARNLLSDDGVIFIQVDDNEINNLLTVMYEIFGEKNIVSTIVVKMSHLSGVKMSHINKKLPKIKEFIVCFSKSGNANLNKIFIPSKWEAVLSRYKSIIKNIEDNVKDWQFSSLGAELSKVDEKDQEQWLIKNANRIFRTATSTSIEHMPKDGKFYKVLSPTGLEKYVLNGEEVLFASNKLMKIENKLVPVDTIGDIWTDIGINNLHKEGGVYFSNGKKPLKLISRLISLIDIADKNSIFLDFFAGSGTLGQVIIQLNASDGGSRKFILVQLPERIAENDKKQKDAYKFCIDNNLTPNIAEIAKERIRRAGQQILVDKCHTNWSKDIGFRVLKVDSSNMNDIYYQPDQYDQANLQGLEENIKADRTPDDLLFQVLLDWGVDLTLPIKKQTIENKTIFFVDDNALIACFDKEITEDLVTQLTQFKPIRMVFRDDGFISDYVKINAEQIFKQLSPITEIKSI</sequence>
<keyword evidence="9" id="KW-1185">Reference proteome</keyword>
<reference evidence="9" key="1">
    <citation type="submission" date="2018-06" db="EMBL/GenBank/DDBJ databases">
        <title>Complete genome of Pseudomonas insecticola strain QZS01.</title>
        <authorList>
            <person name="Wang J."/>
            <person name="Su Q."/>
        </authorList>
    </citation>
    <scope>NUCLEOTIDE SEQUENCE [LARGE SCALE GENOMIC DNA]</scope>
    <source>
        <strain evidence="9">QZS01</strain>
    </source>
</reference>
<feature type="domain" description="DNA methylase N-4/N-6" evidence="7">
    <location>
        <begin position="121"/>
        <end position="445"/>
    </location>
</feature>
<dbReference type="GO" id="GO:0003677">
    <property type="term" value="F:DNA binding"/>
    <property type="evidence" value="ECO:0007669"/>
    <property type="project" value="InterPro"/>
</dbReference>
<dbReference type="InterPro" id="IPR002295">
    <property type="entry name" value="N4/N6-MTase_EcoPI_Mod-like"/>
</dbReference>
<evidence type="ECO:0000256" key="3">
    <source>
        <dbReference type="ARBA" id="ARBA00022603"/>
    </source>
</evidence>
<evidence type="ECO:0000313" key="9">
    <source>
        <dbReference type="Proteomes" id="UP000273143"/>
    </source>
</evidence>
<evidence type="ECO:0000256" key="2">
    <source>
        <dbReference type="ARBA" id="ARBA00011900"/>
    </source>
</evidence>
<dbReference type="PRINTS" id="PR00506">
    <property type="entry name" value="D21N6MTFRASE"/>
</dbReference>
<name>A0A3Q9JJT9_9GAMM</name>
<dbReference type="InterPro" id="IPR029063">
    <property type="entry name" value="SAM-dependent_MTases_sf"/>
</dbReference>
<dbReference type="Proteomes" id="UP000273143">
    <property type="component" value="Chromosome"/>
</dbReference>
<keyword evidence="5" id="KW-0949">S-adenosyl-L-methionine</keyword>
<comment type="catalytic activity">
    <reaction evidence="6">
        <text>a 2'-deoxyadenosine in DNA + S-adenosyl-L-methionine = an N(6)-methyl-2'-deoxyadenosine in DNA + S-adenosyl-L-homocysteine + H(+)</text>
        <dbReference type="Rhea" id="RHEA:15197"/>
        <dbReference type="Rhea" id="RHEA-COMP:12418"/>
        <dbReference type="Rhea" id="RHEA-COMP:12419"/>
        <dbReference type="ChEBI" id="CHEBI:15378"/>
        <dbReference type="ChEBI" id="CHEBI:57856"/>
        <dbReference type="ChEBI" id="CHEBI:59789"/>
        <dbReference type="ChEBI" id="CHEBI:90615"/>
        <dbReference type="ChEBI" id="CHEBI:90616"/>
        <dbReference type="EC" id="2.1.1.72"/>
    </reaction>
</comment>
<dbReference type="PIRSF" id="PIRSF015855">
    <property type="entry name" value="TypeIII_Mtase_mKpnI"/>
    <property type="match status" value="1"/>
</dbReference>
<keyword evidence="4 8" id="KW-0808">Transferase</keyword>
<evidence type="ECO:0000259" key="7">
    <source>
        <dbReference type="Pfam" id="PF01555"/>
    </source>
</evidence>
<dbReference type="KEGG" id="emo:DM558_11150"/>
<dbReference type="GO" id="GO:0008170">
    <property type="term" value="F:N-methyltransferase activity"/>
    <property type="evidence" value="ECO:0007669"/>
    <property type="project" value="InterPro"/>
</dbReference>
<proteinExistence type="inferred from homology"/>
<evidence type="ECO:0000256" key="5">
    <source>
        <dbReference type="ARBA" id="ARBA00022691"/>
    </source>
</evidence>
<dbReference type="GO" id="GO:0032259">
    <property type="term" value="P:methylation"/>
    <property type="evidence" value="ECO:0007669"/>
    <property type="project" value="UniProtKB-KW"/>
</dbReference>
<evidence type="ECO:0000256" key="6">
    <source>
        <dbReference type="ARBA" id="ARBA00047942"/>
    </source>
</evidence>
<protein>
    <recommendedName>
        <fullName evidence="2">site-specific DNA-methyltransferase (adenine-specific)</fullName>
        <ecNumber evidence="2">2.1.1.72</ecNumber>
    </recommendedName>
</protein>
<dbReference type="EMBL" id="CP029822">
    <property type="protein sequence ID" value="AZS51294.1"/>
    <property type="molecule type" value="Genomic_DNA"/>
</dbReference>
<organism evidence="8 9">
    <name type="scientific">Entomomonas moraniae</name>
    <dbReference type="NCBI Taxonomy" id="2213226"/>
    <lineage>
        <taxon>Bacteria</taxon>
        <taxon>Pseudomonadati</taxon>
        <taxon>Pseudomonadota</taxon>
        <taxon>Gammaproteobacteria</taxon>
        <taxon>Pseudomonadales</taxon>
        <taxon>Pseudomonadaceae</taxon>
        <taxon>Entomomonas</taxon>
    </lineage>
</organism>
<keyword evidence="3 8" id="KW-0489">Methyltransferase</keyword>
<dbReference type="REBASE" id="292831">
    <property type="entry name" value="M.PspQZ501ORF11150P"/>
</dbReference>
<comment type="similarity">
    <text evidence="1">Belongs to the N(4)/N(6)-methyltransferase family.</text>
</comment>
<dbReference type="EC" id="2.1.1.72" evidence="2"/>
<dbReference type="InterPro" id="IPR002052">
    <property type="entry name" value="DNA_methylase_N6_adenine_CS"/>
</dbReference>
<dbReference type="SUPFAM" id="SSF53335">
    <property type="entry name" value="S-adenosyl-L-methionine-dependent methyltransferases"/>
    <property type="match status" value="1"/>
</dbReference>
<evidence type="ECO:0000313" key="8">
    <source>
        <dbReference type="EMBL" id="AZS51294.1"/>
    </source>
</evidence>
<accession>A0A3Q9JJT9</accession>
<gene>
    <name evidence="8" type="ORF">DM558_11150</name>
</gene>
<evidence type="ECO:0000256" key="1">
    <source>
        <dbReference type="ARBA" id="ARBA00006594"/>
    </source>
</evidence>
<dbReference type="Pfam" id="PF01555">
    <property type="entry name" value="N6_N4_Mtase"/>
    <property type="match status" value="1"/>
</dbReference>